<keyword evidence="4" id="KW-1185">Reference proteome</keyword>
<keyword evidence="1" id="KW-0472">Membrane</keyword>
<dbReference type="Proteomes" id="UP000239711">
    <property type="component" value="Unassembled WGS sequence"/>
</dbReference>
<dbReference type="RefSeq" id="WP_105716427.1">
    <property type="nucleotide sequence ID" value="NZ_PVBQ01000005.1"/>
</dbReference>
<organism evidence="3 4">
    <name type="scientific">Sphingobacterium haloxyli</name>
    <dbReference type="NCBI Taxonomy" id="2100533"/>
    <lineage>
        <taxon>Bacteria</taxon>
        <taxon>Pseudomonadati</taxon>
        <taxon>Bacteroidota</taxon>
        <taxon>Sphingobacteriia</taxon>
        <taxon>Sphingobacteriales</taxon>
        <taxon>Sphingobacteriaceae</taxon>
        <taxon>Sphingobacterium</taxon>
    </lineage>
</organism>
<keyword evidence="1" id="KW-1133">Transmembrane helix</keyword>
<dbReference type="OrthoDB" id="129082at2"/>
<keyword evidence="1" id="KW-0812">Transmembrane</keyword>
<proteinExistence type="predicted"/>
<evidence type="ECO:0000313" key="4">
    <source>
        <dbReference type="Proteomes" id="UP000239711"/>
    </source>
</evidence>
<reference evidence="3 4" key="1">
    <citation type="submission" date="2018-02" db="EMBL/GenBank/DDBJ databases">
        <title>The draft genome of Sphingobacterium sp. 5JN-11.</title>
        <authorList>
            <person name="Liu L."/>
            <person name="Li L."/>
            <person name="Liang L."/>
            <person name="Zhang X."/>
            <person name="Wang T."/>
        </authorList>
    </citation>
    <scope>NUCLEOTIDE SEQUENCE [LARGE SCALE GENOMIC DNA]</scope>
    <source>
        <strain evidence="3 4">5JN-11</strain>
    </source>
</reference>
<protein>
    <recommendedName>
        <fullName evidence="2">SPW repeat-containing integral membrane domain-containing protein</fullName>
    </recommendedName>
</protein>
<accession>A0A2S9J4W8</accession>
<dbReference type="EMBL" id="PVBQ01000005">
    <property type="protein sequence ID" value="PRD47800.1"/>
    <property type="molecule type" value="Genomic_DNA"/>
</dbReference>
<dbReference type="InterPro" id="IPR005530">
    <property type="entry name" value="SPW"/>
</dbReference>
<evidence type="ECO:0000256" key="1">
    <source>
        <dbReference type="SAM" id="Phobius"/>
    </source>
</evidence>
<feature type="transmembrane region" description="Helical" evidence="1">
    <location>
        <begin position="68"/>
        <end position="88"/>
    </location>
</feature>
<name>A0A2S9J4W8_9SPHI</name>
<evidence type="ECO:0000259" key="2">
    <source>
        <dbReference type="Pfam" id="PF03779"/>
    </source>
</evidence>
<dbReference type="AlphaFoldDB" id="A0A2S9J4W8"/>
<feature type="transmembrane region" description="Helical" evidence="1">
    <location>
        <begin position="12"/>
        <end position="30"/>
    </location>
</feature>
<feature type="domain" description="SPW repeat-containing integral membrane" evidence="2">
    <location>
        <begin position="10"/>
        <end position="108"/>
    </location>
</feature>
<evidence type="ECO:0000313" key="3">
    <source>
        <dbReference type="EMBL" id="PRD47800.1"/>
    </source>
</evidence>
<gene>
    <name evidence="3" type="ORF">C5745_07750</name>
</gene>
<sequence length="124" mass="13881">MRKVIPTNAHAFIDYGAAVILLAGPWILAFQDIQSAKFVFIASGALVVMLSLFTRYEGGVIRVIPMKFHLSMDVILGLFLLLSPWIFGFNDRTWLWHVLMGTMSVLSGIFTVPKVPQYLSLKGH</sequence>
<feature type="transmembrane region" description="Helical" evidence="1">
    <location>
        <begin position="36"/>
        <end position="56"/>
    </location>
</feature>
<dbReference type="Pfam" id="PF03779">
    <property type="entry name" value="SPW"/>
    <property type="match status" value="1"/>
</dbReference>
<feature type="transmembrane region" description="Helical" evidence="1">
    <location>
        <begin position="94"/>
        <end position="112"/>
    </location>
</feature>
<comment type="caution">
    <text evidence="3">The sequence shown here is derived from an EMBL/GenBank/DDBJ whole genome shotgun (WGS) entry which is preliminary data.</text>
</comment>